<sequence length="151" mass="16722">LPYNLAGGTITEKRVSEKSWSAVCHVRHQEEDEDDEDLQQNNRVASILSRWADSHYLDSTSTGRGSAMTALLSATQCQRTKSSKTTPHLNSMKSLPTFTYLFLPFAFASYSALTPDAEIDQAAEGTETDLSDTTELLDGEEEDKDVKLDEV</sequence>
<dbReference type="AlphaFoldDB" id="A0A0R3X8F7"/>
<evidence type="ECO:0000256" key="1">
    <source>
        <dbReference type="SAM" id="MobiDB-lite"/>
    </source>
</evidence>
<name>A0A0R3X8F7_HYDTA</name>
<evidence type="ECO:0000313" key="2">
    <source>
        <dbReference type="WBParaSite" id="TTAC_0000983201-mRNA-1"/>
    </source>
</evidence>
<protein>
    <submittedName>
        <fullName evidence="2">Overexpressed in colon carcinoma 1 protein</fullName>
    </submittedName>
</protein>
<dbReference type="WBParaSite" id="TTAC_0000983201-mRNA-1">
    <property type="protein sequence ID" value="TTAC_0000983201-mRNA-1"/>
    <property type="gene ID" value="TTAC_0000983201"/>
</dbReference>
<proteinExistence type="predicted"/>
<accession>A0A0R3X8F7</accession>
<feature type="region of interest" description="Disordered" evidence="1">
    <location>
        <begin position="119"/>
        <end position="151"/>
    </location>
</feature>
<feature type="compositionally biased region" description="Acidic residues" evidence="1">
    <location>
        <begin position="119"/>
        <end position="143"/>
    </location>
</feature>
<reference evidence="2" key="1">
    <citation type="submission" date="2017-02" db="UniProtKB">
        <authorList>
            <consortium name="WormBaseParasite"/>
        </authorList>
    </citation>
    <scope>IDENTIFICATION</scope>
</reference>
<organism evidence="2">
    <name type="scientific">Hydatigena taeniaeformis</name>
    <name type="common">Feline tapeworm</name>
    <name type="synonym">Taenia taeniaeformis</name>
    <dbReference type="NCBI Taxonomy" id="6205"/>
    <lineage>
        <taxon>Eukaryota</taxon>
        <taxon>Metazoa</taxon>
        <taxon>Spiralia</taxon>
        <taxon>Lophotrochozoa</taxon>
        <taxon>Platyhelminthes</taxon>
        <taxon>Cestoda</taxon>
        <taxon>Eucestoda</taxon>
        <taxon>Cyclophyllidea</taxon>
        <taxon>Taeniidae</taxon>
        <taxon>Hydatigera</taxon>
    </lineage>
</organism>